<dbReference type="RefSeq" id="WP_115829309.1">
    <property type="nucleotide sequence ID" value="NZ_QNUL01000002.1"/>
</dbReference>
<feature type="domain" description="MobA/VirD2-like nuclease" evidence="2">
    <location>
        <begin position="17"/>
        <end position="151"/>
    </location>
</feature>
<dbReference type="Proteomes" id="UP000256373">
    <property type="component" value="Unassembled WGS sequence"/>
</dbReference>
<reference evidence="3 4" key="1">
    <citation type="submission" date="2018-07" db="EMBL/GenBank/DDBJ databases">
        <title>Dyadobacter roseus sp. nov., isolated from rose rhizosphere soil.</title>
        <authorList>
            <person name="Chen L."/>
        </authorList>
    </citation>
    <scope>NUCLEOTIDE SEQUENCE [LARGE SCALE GENOMIC DNA]</scope>
    <source>
        <strain evidence="3 4">RS19</strain>
    </source>
</reference>
<dbReference type="Pfam" id="PF03432">
    <property type="entry name" value="Relaxase"/>
    <property type="match status" value="1"/>
</dbReference>
<evidence type="ECO:0000313" key="3">
    <source>
        <dbReference type="EMBL" id="REA63560.1"/>
    </source>
</evidence>
<dbReference type="AlphaFoldDB" id="A0A3D8YIN7"/>
<evidence type="ECO:0000259" key="2">
    <source>
        <dbReference type="Pfam" id="PF03432"/>
    </source>
</evidence>
<organism evidence="3 4">
    <name type="scientific">Dyadobacter luteus</name>
    <dbReference type="NCBI Taxonomy" id="2259619"/>
    <lineage>
        <taxon>Bacteria</taxon>
        <taxon>Pseudomonadati</taxon>
        <taxon>Bacteroidota</taxon>
        <taxon>Cytophagia</taxon>
        <taxon>Cytophagales</taxon>
        <taxon>Spirosomataceae</taxon>
        <taxon>Dyadobacter</taxon>
    </lineage>
</organism>
<name>A0A3D8YIN7_9BACT</name>
<keyword evidence="4" id="KW-1185">Reference proteome</keyword>
<gene>
    <name evidence="3" type="ORF">DSL64_03710</name>
</gene>
<proteinExistence type="predicted"/>
<feature type="compositionally biased region" description="Basic residues" evidence="1">
    <location>
        <begin position="356"/>
        <end position="371"/>
    </location>
</feature>
<dbReference type="EMBL" id="QNUL01000002">
    <property type="protein sequence ID" value="REA63560.1"/>
    <property type="molecule type" value="Genomic_DNA"/>
</dbReference>
<sequence>MVAVIKTSRSIKAAVYYNEKKIELGTAECLMAANYPCDAHQMTAGHRLNMLLKIAAMNQNVKTNSIHITLNFHPSEKLPKTSLTAIAESYMRQIGFDQQPYLVYQHHDAAHPHLHIVSSIVRHNGERIDILNIGRNQSEKARKQIEQSFGLLTAQGSTHKINQQHAQRVEYGKDQTVAAIATVLNAILPVYRYTSLSELNALLRQYNITADQGTENSQTYKRRGLVYRILDTYGNRTGAPVKASILPGKPTLKYLEKRFEINRQARLAHVPRLRSLVDLRLLRVSDGSLRSFTSSLEKEAIKTVVRQNKQAQITEIIFVDFKTKSVFDSNDLGHQYTVSAILERCTGNTVQDHSRQHIPSHHKGYGHHYNRTRNASAGPPDPVSLNNPAEAVNADENLDLLFAPVRENGYLPWQLRKTRKRKQKKLSQQL</sequence>
<feature type="region of interest" description="Disordered" evidence="1">
    <location>
        <begin position="353"/>
        <end position="380"/>
    </location>
</feature>
<accession>A0A3D8YIN7</accession>
<evidence type="ECO:0000256" key="1">
    <source>
        <dbReference type="SAM" id="MobiDB-lite"/>
    </source>
</evidence>
<protein>
    <submittedName>
        <fullName evidence="3">Relaxase</fullName>
    </submittedName>
</protein>
<evidence type="ECO:0000313" key="4">
    <source>
        <dbReference type="Proteomes" id="UP000256373"/>
    </source>
</evidence>
<dbReference type="OrthoDB" id="915634at2"/>
<comment type="caution">
    <text evidence="3">The sequence shown here is derived from an EMBL/GenBank/DDBJ whole genome shotgun (WGS) entry which is preliminary data.</text>
</comment>
<dbReference type="InterPro" id="IPR005094">
    <property type="entry name" value="Endonuclease_MobA/VirD2"/>
</dbReference>